<feature type="domain" description="Hedgehog/Intein (Hint)" evidence="1">
    <location>
        <begin position="31"/>
        <end position="151"/>
    </location>
</feature>
<sequence>MFMKDFTRFAEDIAAVPPLESLTSAAVLTGLVAGTRVETDCGWRDVTALSRGDRVQTLDGGLARILGLDRREAEIETLLLPGGYMDACSDLCLLPRQPILVSTLDDPEIGAAPFVLIPAEALGSLPFLSRVKQKAEVITPLFADEEVVFANSGVLLRCPGVIEGAGPMSMDSFFPTLDLEEARAFLSRREARLWA</sequence>
<name>A0AAE4YBY1_9RHOB</name>
<reference evidence="2" key="1">
    <citation type="submission" date="2020-01" db="EMBL/GenBank/DDBJ databases">
        <authorList>
            <person name="Chen W.-M."/>
        </authorList>
    </citation>
    <scope>NUCLEOTIDE SEQUENCE</scope>
    <source>
        <strain evidence="2">CYK-10</strain>
    </source>
</reference>
<gene>
    <name evidence="2" type="ORF">GV832_12570</name>
</gene>
<proteinExistence type="predicted"/>
<dbReference type="EMBL" id="JAABNR010000011">
    <property type="protein sequence ID" value="NBZ88418.1"/>
    <property type="molecule type" value="Genomic_DNA"/>
</dbReference>
<evidence type="ECO:0000313" key="2">
    <source>
        <dbReference type="EMBL" id="NBZ88418.1"/>
    </source>
</evidence>
<organism evidence="2 3">
    <name type="scientific">Stagnihabitans tardus</name>
    <dbReference type="NCBI Taxonomy" id="2699202"/>
    <lineage>
        <taxon>Bacteria</taxon>
        <taxon>Pseudomonadati</taxon>
        <taxon>Pseudomonadota</taxon>
        <taxon>Alphaproteobacteria</taxon>
        <taxon>Rhodobacterales</taxon>
        <taxon>Paracoccaceae</taxon>
        <taxon>Stagnihabitans</taxon>
    </lineage>
</organism>
<accession>A0AAE4YBY1</accession>
<dbReference type="RefSeq" id="WP_168775236.1">
    <property type="nucleotide sequence ID" value="NZ_JAABNR010000011.1"/>
</dbReference>
<evidence type="ECO:0000313" key="3">
    <source>
        <dbReference type="Proteomes" id="UP001193501"/>
    </source>
</evidence>
<protein>
    <recommendedName>
        <fullName evidence="1">Hedgehog/Intein (Hint) domain-containing protein</fullName>
    </recommendedName>
</protein>
<dbReference type="InterPro" id="IPR028992">
    <property type="entry name" value="Hedgehog/Intein_dom"/>
</dbReference>
<dbReference type="AlphaFoldDB" id="A0AAE4YBY1"/>
<dbReference type="Pfam" id="PF13403">
    <property type="entry name" value="Hint_2"/>
    <property type="match status" value="1"/>
</dbReference>
<keyword evidence="3" id="KW-1185">Reference proteome</keyword>
<comment type="caution">
    <text evidence="2">The sequence shown here is derived from an EMBL/GenBank/DDBJ whole genome shotgun (WGS) entry which is preliminary data.</text>
</comment>
<dbReference type="Proteomes" id="UP001193501">
    <property type="component" value="Unassembled WGS sequence"/>
</dbReference>
<evidence type="ECO:0000259" key="1">
    <source>
        <dbReference type="Pfam" id="PF13403"/>
    </source>
</evidence>